<sequence>MMARSEHARVSAWLQNFPDAQRGVAGDLVDALSLISETDLRRELGSHIAQLVERLQAPVAAFPVREVAPESSAHEPGRDGGYHLFDPGLPGSEAIIGNILTGLVRRSSLSTRILSTLDLGTLRDRKVCTILLVDDFSGSGKRLLDFHRALRRHPTIRSWASFGWIDFHVATFAATNRAAALLAKRFGEDNVHIVRSCPTFVGTGWTPEQQAEVEKLCQTHAGRSNRRRALGFRDSRALIAFEHTAPNNLPYILWKRADNWNSLFEDKAVPDDLLPLFTMRPAPAATPLAGSAGAMRLGQIIDLLGHRVRSAGEIAEITDISMAEVNRLLVLVKQLGLANQTLRLTDAGRLELRKWRLAHPDQQLPNRVEAYYPRELRAER</sequence>
<proteinExistence type="predicted"/>
<evidence type="ECO:0000259" key="2">
    <source>
        <dbReference type="Pfam" id="PF24409"/>
    </source>
</evidence>
<organism evidence="3 4">
    <name type="scientific">Sphingobium nicotianae</name>
    <dbReference type="NCBI Taxonomy" id="2782607"/>
    <lineage>
        <taxon>Bacteria</taxon>
        <taxon>Pseudomonadati</taxon>
        <taxon>Pseudomonadota</taxon>
        <taxon>Alphaproteobacteria</taxon>
        <taxon>Sphingomonadales</taxon>
        <taxon>Sphingomonadaceae</taxon>
        <taxon>Sphingobium</taxon>
    </lineage>
</organism>
<comment type="caution">
    <text evidence="3">The sequence shown here is derived from an EMBL/GenBank/DDBJ whole genome shotgun (WGS) entry which is preliminary data.</text>
</comment>
<reference evidence="3" key="1">
    <citation type="submission" date="2021-05" db="EMBL/GenBank/DDBJ databases">
        <title>Genome of Sphingobium sp. strain.</title>
        <authorList>
            <person name="Fan R."/>
        </authorList>
    </citation>
    <scope>NUCLEOTIDE SEQUENCE</scope>
    <source>
        <strain evidence="3">H33</strain>
    </source>
</reference>
<evidence type="ECO:0000313" key="4">
    <source>
        <dbReference type="Proteomes" id="UP001138757"/>
    </source>
</evidence>
<protein>
    <submittedName>
        <fullName evidence="3">Uncharacterized protein</fullName>
    </submittedName>
</protein>
<evidence type="ECO:0000313" key="3">
    <source>
        <dbReference type="EMBL" id="MBT2189437.1"/>
    </source>
</evidence>
<dbReference type="InterPro" id="IPR056920">
    <property type="entry name" value="PRTase-CE"/>
</dbReference>
<dbReference type="AlphaFoldDB" id="A0A9X1DFP5"/>
<feature type="domain" description="PRTase associated wHTH" evidence="2">
    <location>
        <begin position="300"/>
        <end position="378"/>
    </location>
</feature>
<evidence type="ECO:0000259" key="1">
    <source>
        <dbReference type="Pfam" id="PF24390"/>
    </source>
</evidence>
<dbReference type="Proteomes" id="UP001138757">
    <property type="component" value="Unassembled WGS sequence"/>
</dbReference>
<keyword evidence="4" id="KW-1185">Reference proteome</keyword>
<feature type="domain" description="PRTase-CE" evidence="1">
    <location>
        <begin position="10"/>
        <end position="265"/>
    </location>
</feature>
<dbReference type="EMBL" id="JAHGAW010000019">
    <property type="protein sequence ID" value="MBT2189437.1"/>
    <property type="molecule type" value="Genomic_DNA"/>
</dbReference>
<accession>A0A9X1DFP5</accession>
<name>A0A9X1DFP5_9SPHN</name>
<dbReference type="RefSeq" id="WP_214625695.1">
    <property type="nucleotide sequence ID" value="NZ_JAHGAW010000019.1"/>
</dbReference>
<dbReference type="Pfam" id="PF24390">
    <property type="entry name" value="PRTase-CE"/>
    <property type="match status" value="1"/>
</dbReference>
<dbReference type="Pfam" id="PF24409">
    <property type="entry name" value="wHTH-PRTase_assc"/>
    <property type="match status" value="1"/>
</dbReference>
<gene>
    <name evidence="3" type="ORF">KK488_20995</name>
</gene>
<dbReference type="InterPro" id="IPR057055">
    <property type="entry name" value="wHTH-PRTase_assoc"/>
</dbReference>